<organism evidence="2 3">
    <name type="scientific">Thioclava arctica</name>
    <dbReference type="NCBI Taxonomy" id="3238301"/>
    <lineage>
        <taxon>Bacteria</taxon>
        <taxon>Pseudomonadati</taxon>
        <taxon>Pseudomonadota</taxon>
        <taxon>Alphaproteobacteria</taxon>
        <taxon>Rhodobacterales</taxon>
        <taxon>Paracoccaceae</taxon>
        <taxon>Thioclava</taxon>
    </lineage>
</organism>
<comment type="caution">
    <text evidence="2">The sequence shown here is derived from an EMBL/GenBank/DDBJ whole genome shotgun (WGS) entry which is preliminary data.</text>
</comment>
<feature type="chain" id="PRO_5046278554" description="Cytochrome c domain-containing protein" evidence="1">
    <location>
        <begin position="19"/>
        <end position="544"/>
    </location>
</feature>
<sequence length="544" mass="59871">MLRISILALLGSATMAGAVDLKTTILGNPTAYIPSQCYTKTQDEVGNAHNPCQTCHTYPRSPNYVRDADLQTEYAFPAPALENPWTNLFVDRRAQIAATESAEIRAYVRQDNYHDAQGDIALAAKLAVPPAAWDVDGNGAWDGYTPDVQFSLDDEGFDRRPNGALTGWRAFAYQPLPGTFWPTNGSTDDVLIRLPKAFRERVDGTPDLTIYKTNFAIIEALITREDVAIAPTDESAMGVDLDRDGVMGTASLVKFAFAPLDGITMHYAGRAGAEGAKLAAGLYPKGTEFVHTVRYIDPTPAGIAMAARLKELRYMRKKDWITYAALEETALAELKEDSAFPDRTKQFFGNSETGIPNAFGWRLQGFIEDVSGDLRPQSFEETVFCIGCHGTLGTNDDSTFAFARKLGNGAFRDGWYHWSQKSLVGTPDLIRADGTGDYAHYLTSNAAGDEFRANAEVIEAWLKNGELPPVRAAALRDNIGALILPSPERADALNAAYRLIVREQSFVKGRDATIAPVESTVWRKVEQDQPTGIQKPQQPWFERR</sequence>
<protein>
    <recommendedName>
        <fullName evidence="4">Cytochrome c domain-containing protein</fullName>
    </recommendedName>
</protein>
<name>A0ABV3TFR1_9RHOB</name>
<accession>A0ABV3TFR1</accession>
<reference evidence="2 3" key="1">
    <citation type="journal article" date="2011" name="Int. J. Syst. Evol. Microbiol.">
        <title>Zhongshania antarctica gen. nov., sp. nov. and Zhongshania guokunii sp. nov., gammaproteobacteria respectively isolated from coastal attached (fast) ice and surface seawater of the Antarctic.</title>
        <authorList>
            <person name="Li H.J."/>
            <person name="Zhang X.Y."/>
            <person name="Chen C.X."/>
            <person name="Zhang Y.J."/>
            <person name="Gao Z.M."/>
            <person name="Yu Y."/>
            <person name="Chen X.L."/>
            <person name="Chen B."/>
            <person name="Zhang Y.Z."/>
        </authorList>
    </citation>
    <scope>NUCLEOTIDE SEQUENCE [LARGE SCALE GENOMIC DNA]</scope>
    <source>
        <strain evidence="2 3">15-R06ZXC-3</strain>
    </source>
</reference>
<dbReference type="EMBL" id="JBFRYC010000001">
    <property type="protein sequence ID" value="MEX1660461.1"/>
    <property type="molecule type" value="Genomic_DNA"/>
</dbReference>
<evidence type="ECO:0008006" key="4">
    <source>
        <dbReference type="Google" id="ProtNLM"/>
    </source>
</evidence>
<evidence type="ECO:0000256" key="1">
    <source>
        <dbReference type="SAM" id="SignalP"/>
    </source>
</evidence>
<keyword evidence="3" id="KW-1185">Reference proteome</keyword>
<feature type="signal peptide" evidence="1">
    <location>
        <begin position="1"/>
        <end position="18"/>
    </location>
</feature>
<keyword evidence="1" id="KW-0732">Signal</keyword>
<evidence type="ECO:0000313" key="3">
    <source>
        <dbReference type="Proteomes" id="UP001557465"/>
    </source>
</evidence>
<dbReference type="Proteomes" id="UP001557465">
    <property type="component" value="Unassembled WGS sequence"/>
</dbReference>
<proteinExistence type="predicted"/>
<gene>
    <name evidence="2" type="ORF">AB4874_02190</name>
</gene>
<dbReference type="RefSeq" id="WP_368390763.1">
    <property type="nucleotide sequence ID" value="NZ_JBFRYC010000001.1"/>
</dbReference>
<evidence type="ECO:0000313" key="2">
    <source>
        <dbReference type="EMBL" id="MEX1660461.1"/>
    </source>
</evidence>